<dbReference type="InterPro" id="IPR029787">
    <property type="entry name" value="Nucleotide_cyclase"/>
</dbReference>
<dbReference type="EMBL" id="JACVEW010000005">
    <property type="protein sequence ID" value="MBP0048054.1"/>
    <property type="molecule type" value="Genomic_DNA"/>
</dbReference>
<dbReference type="Pfam" id="PF00990">
    <property type="entry name" value="GGDEF"/>
    <property type="match status" value="1"/>
</dbReference>
<dbReference type="NCBIfam" id="TIGR00229">
    <property type="entry name" value="sensory_box"/>
    <property type="match status" value="3"/>
</dbReference>
<dbReference type="Gene3D" id="3.30.450.20">
    <property type="entry name" value="PAS domain"/>
    <property type="match status" value="4"/>
</dbReference>
<feature type="transmembrane region" description="Helical" evidence="1">
    <location>
        <begin position="21"/>
        <end position="42"/>
    </location>
</feature>
<protein>
    <submittedName>
        <fullName evidence="5">Diguanylate cyclase</fullName>
    </submittedName>
</protein>
<dbReference type="SMART" id="SM00086">
    <property type="entry name" value="PAC"/>
    <property type="match status" value="2"/>
</dbReference>
<dbReference type="PROSITE" id="PS50112">
    <property type="entry name" value="PAS"/>
    <property type="match status" value="2"/>
</dbReference>
<sequence>METEKPRFIASVQKMGKRGHSVITLALILLMLVASLLAWVLYRDYRHTLDSAGERLQTQLRAYASAVDIAFISADSTLSHAVQSLETRPDILAEQPAFRPLLLRSIMRSPELAGLRLFDRSGQLLTSAGVIGSPAQPAPPWVQQAMDNRTRAFMGFMQGYLASARLVVDARGKVQGALVATVEPEGIEAELERGDAYGNQHLFLVDQDNQARQVTGMGLSDDQSKLKQALAGLVELDAFRAFGTRLVEGERYLFAIRQLGQQPVRAIAAIKRSDVLASWKQLALSASGSLGLLSLVAMFFLKRWRDSLIRERKVANDLTHLYQAIEQIPSPIAITDLNCHILYVNAAYVSRSGWSRDELLGQKPAVLASGHTPEATYEALWASLERGEAWEGEFVNRMRNGSERIDKTLITPVHDIDGRAALYFAISSDVTEKREYEQRLLRYREIVNASDELMALVSSDYIHQQVNSGYLRYQGATREDVEGCSLKQVYGSQQFNDLIKPVLDQSLSGEPCIAEAWIDFAGKGRRFCRISSNPVRGDGHVVESLAVNLADLTARRHSEEALRASEARFRALADFAPIGIFESDASGRNTYANRYFEESLGLNHEQLSGEGWASLIHPEDRDAVFQSWMDVIGGQRNAWQCDTRMIGRDGEVRWFRCAARRYDGGDQAEAGYIGMVSDMTEQIEHQRILEQKNEQLERLSITDALTGLTNRGQVEKLLNSEVHRYERYGNGCSVIMLDIDHFKQVNDTCGHAVGDQVLRQIAALMRENTRLSDIPGRWGGEEFLILCPETDEKGAYQLAENLRQRIEAERFPVIGQRTCSFGVAAIEPGDQARELLKRADDALYRAKNNGRNQVVAG</sequence>
<dbReference type="InterPro" id="IPR052155">
    <property type="entry name" value="Biofilm_reg_signaling"/>
</dbReference>
<dbReference type="InterPro" id="IPR035965">
    <property type="entry name" value="PAS-like_dom_sf"/>
</dbReference>
<dbReference type="CDD" id="cd01949">
    <property type="entry name" value="GGDEF"/>
    <property type="match status" value="1"/>
</dbReference>
<dbReference type="InterPro" id="IPR000700">
    <property type="entry name" value="PAS-assoc_C"/>
</dbReference>
<dbReference type="SMART" id="SM00091">
    <property type="entry name" value="PAS"/>
    <property type="match status" value="3"/>
</dbReference>
<dbReference type="Pfam" id="PF13426">
    <property type="entry name" value="PAS_9"/>
    <property type="match status" value="1"/>
</dbReference>
<gene>
    <name evidence="5" type="ORF">H9C73_04850</name>
</gene>
<feature type="domain" description="PAS" evidence="2">
    <location>
        <begin position="317"/>
        <end position="362"/>
    </location>
</feature>
<dbReference type="SMART" id="SM00267">
    <property type="entry name" value="GGDEF"/>
    <property type="match status" value="1"/>
</dbReference>
<dbReference type="CDD" id="cd00130">
    <property type="entry name" value="PAS"/>
    <property type="match status" value="2"/>
</dbReference>
<comment type="caution">
    <text evidence="5">The sequence shown here is derived from an EMBL/GenBank/DDBJ whole genome shotgun (WGS) entry which is preliminary data.</text>
</comment>
<feature type="domain" description="PAC" evidence="3">
    <location>
        <begin position="639"/>
        <end position="691"/>
    </location>
</feature>
<dbReference type="Proteomes" id="UP000810171">
    <property type="component" value="Unassembled WGS sequence"/>
</dbReference>
<dbReference type="PROSITE" id="PS50887">
    <property type="entry name" value="GGDEF"/>
    <property type="match status" value="1"/>
</dbReference>
<dbReference type="PANTHER" id="PTHR44757:SF2">
    <property type="entry name" value="BIOFILM ARCHITECTURE MAINTENANCE PROTEIN MBAA"/>
    <property type="match status" value="1"/>
</dbReference>
<dbReference type="PROSITE" id="PS50113">
    <property type="entry name" value="PAC"/>
    <property type="match status" value="2"/>
</dbReference>
<feature type="domain" description="PAC" evidence="3">
    <location>
        <begin position="388"/>
        <end position="442"/>
    </location>
</feature>
<feature type="domain" description="GGDEF" evidence="4">
    <location>
        <begin position="730"/>
        <end position="857"/>
    </location>
</feature>
<dbReference type="RefSeq" id="WP_209286673.1">
    <property type="nucleotide sequence ID" value="NZ_JACVEW010000005.1"/>
</dbReference>
<keyword evidence="1" id="KW-0472">Membrane</keyword>
<keyword evidence="1" id="KW-0812">Transmembrane</keyword>
<dbReference type="SUPFAM" id="SSF55073">
    <property type="entry name" value="Nucleotide cyclase"/>
    <property type="match status" value="1"/>
</dbReference>
<evidence type="ECO:0000259" key="3">
    <source>
        <dbReference type="PROSITE" id="PS50113"/>
    </source>
</evidence>
<evidence type="ECO:0000259" key="4">
    <source>
        <dbReference type="PROSITE" id="PS50887"/>
    </source>
</evidence>
<evidence type="ECO:0000313" key="6">
    <source>
        <dbReference type="Proteomes" id="UP000810171"/>
    </source>
</evidence>
<dbReference type="Pfam" id="PF08447">
    <property type="entry name" value="PAS_3"/>
    <property type="match status" value="1"/>
</dbReference>
<dbReference type="InterPro" id="IPR000014">
    <property type="entry name" value="PAS"/>
</dbReference>
<name>A0ABS3Z8N4_9GAMM</name>
<dbReference type="Gene3D" id="3.30.70.270">
    <property type="match status" value="1"/>
</dbReference>
<evidence type="ECO:0000259" key="2">
    <source>
        <dbReference type="PROSITE" id="PS50112"/>
    </source>
</evidence>
<dbReference type="InterPro" id="IPR001610">
    <property type="entry name" value="PAC"/>
</dbReference>
<proteinExistence type="predicted"/>
<dbReference type="PANTHER" id="PTHR44757">
    <property type="entry name" value="DIGUANYLATE CYCLASE DGCP"/>
    <property type="match status" value="1"/>
</dbReference>
<feature type="domain" description="PAS" evidence="2">
    <location>
        <begin position="565"/>
        <end position="635"/>
    </location>
</feature>
<organism evidence="5 6">
    <name type="scientific">Marinobacterium alkalitolerans</name>
    <dbReference type="NCBI Taxonomy" id="1542925"/>
    <lineage>
        <taxon>Bacteria</taxon>
        <taxon>Pseudomonadati</taxon>
        <taxon>Pseudomonadota</taxon>
        <taxon>Gammaproteobacteria</taxon>
        <taxon>Oceanospirillales</taxon>
        <taxon>Oceanospirillaceae</taxon>
        <taxon>Marinobacterium</taxon>
    </lineage>
</organism>
<evidence type="ECO:0000256" key="1">
    <source>
        <dbReference type="SAM" id="Phobius"/>
    </source>
</evidence>
<dbReference type="Pfam" id="PF08448">
    <property type="entry name" value="PAS_4"/>
    <property type="match status" value="1"/>
</dbReference>
<dbReference type="InterPro" id="IPR000160">
    <property type="entry name" value="GGDEF_dom"/>
</dbReference>
<keyword evidence="1" id="KW-1133">Transmembrane helix</keyword>
<dbReference type="InterPro" id="IPR043128">
    <property type="entry name" value="Rev_trsase/Diguanyl_cyclase"/>
</dbReference>
<reference evidence="5 6" key="1">
    <citation type="submission" date="2020-09" db="EMBL/GenBank/DDBJ databases">
        <authorList>
            <person name="Tanuku N.R.S."/>
        </authorList>
    </citation>
    <scope>NUCLEOTIDE SEQUENCE [LARGE SCALE GENOMIC DNA]</scope>
    <source>
        <strain evidence="5 6">AK62</strain>
    </source>
</reference>
<dbReference type="NCBIfam" id="TIGR00254">
    <property type="entry name" value="GGDEF"/>
    <property type="match status" value="1"/>
</dbReference>
<dbReference type="InterPro" id="IPR013655">
    <property type="entry name" value="PAS_fold_3"/>
</dbReference>
<keyword evidence="6" id="KW-1185">Reference proteome</keyword>
<evidence type="ECO:0000313" key="5">
    <source>
        <dbReference type="EMBL" id="MBP0048054.1"/>
    </source>
</evidence>
<accession>A0ABS3Z8N4</accession>
<dbReference type="SUPFAM" id="SSF55785">
    <property type="entry name" value="PYP-like sensor domain (PAS domain)"/>
    <property type="match status" value="3"/>
</dbReference>
<dbReference type="InterPro" id="IPR013656">
    <property type="entry name" value="PAS_4"/>
</dbReference>